<dbReference type="GO" id="GO:0006950">
    <property type="term" value="P:response to stress"/>
    <property type="evidence" value="ECO:0007669"/>
    <property type="project" value="TreeGrafter"/>
</dbReference>
<gene>
    <name evidence="2" type="ORF">F8S09_13065</name>
</gene>
<dbReference type="GO" id="GO:0003700">
    <property type="term" value="F:DNA-binding transcription factor activity"/>
    <property type="evidence" value="ECO:0007669"/>
    <property type="project" value="InterPro"/>
</dbReference>
<organism evidence="2 3">
    <name type="scientific">Deinococcus terrestris</name>
    <dbReference type="NCBI Taxonomy" id="2651870"/>
    <lineage>
        <taxon>Bacteria</taxon>
        <taxon>Thermotogati</taxon>
        <taxon>Deinococcota</taxon>
        <taxon>Deinococci</taxon>
        <taxon>Deinococcales</taxon>
        <taxon>Deinococcaceae</taxon>
        <taxon>Deinococcus</taxon>
    </lineage>
</organism>
<dbReference type="SMART" id="SM00347">
    <property type="entry name" value="HTH_MARR"/>
    <property type="match status" value="1"/>
</dbReference>
<evidence type="ECO:0000313" key="2">
    <source>
        <dbReference type="EMBL" id="MPY67603.1"/>
    </source>
</evidence>
<evidence type="ECO:0000313" key="3">
    <source>
        <dbReference type="Proteomes" id="UP000484842"/>
    </source>
</evidence>
<accession>A0A7X1TS95</accession>
<protein>
    <submittedName>
        <fullName evidence="2">MarR family transcriptional regulator</fullName>
    </submittedName>
</protein>
<dbReference type="InterPro" id="IPR036390">
    <property type="entry name" value="WH_DNA-bd_sf"/>
</dbReference>
<evidence type="ECO:0000259" key="1">
    <source>
        <dbReference type="PROSITE" id="PS50995"/>
    </source>
</evidence>
<dbReference type="RefSeq" id="WP_152871941.1">
    <property type="nucleotide sequence ID" value="NZ_WBSL01000007.1"/>
</dbReference>
<dbReference type="Pfam" id="PF01047">
    <property type="entry name" value="MarR"/>
    <property type="match status" value="1"/>
</dbReference>
<dbReference type="PRINTS" id="PR00598">
    <property type="entry name" value="HTHMARR"/>
</dbReference>
<dbReference type="PANTHER" id="PTHR33164">
    <property type="entry name" value="TRANSCRIPTIONAL REGULATOR, MARR FAMILY"/>
    <property type="match status" value="1"/>
</dbReference>
<dbReference type="InterPro" id="IPR000835">
    <property type="entry name" value="HTH_MarR-typ"/>
</dbReference>
<dbReference type="AlphaFoldDB" id="A0A7X1TS95"/>
<dbReference type="InterPro" id="IPR036388">
    <property type="entry name" value="WH-like_DNA-bd_sf"/>
</dbReference>
<dbReference type="SUPFAM" id="SSF46785">
    <property type="entry name" value="Winged helix' DNA-binding domain"/>
    <property type="match status" value="1"/>
</dbReference>
<keyword evidence="3" id="KW-1185">Reference proteome</keyword>
<dbReference type="PANTHER" id="PTHR33164:SF101">
    <property type="entry name" value="TRANSCRIPTIONAL REPRESSOR MPRA"/>
    <property type="match status" value="1"/>
</dbReference>
<comment type="caution">
    <text evidence="2">The sequence shown here is derived from an EMBL/GenBank/DDBJ whole genome shotgun (WGS) entry which is preliminary data.</text>
</comment>
<sequence length="155" mass="16623">MSISPPQAEAASTLEHQVYLSLQRLAADLGHQTAEVLKGSGLSLAQFNVLRILRGAGEDGLTCGEIGGRLITRDSDVTRLLDRLEKQALVTRVRSTQDRRVVLSSITPKGRDLLADLDAPLSTLHRAQLGALGPQKLRQVLALLDEVAAASRQVG</sequence>
<dbReference type="Gene3D" id="1.10.10.10">
    <property type="entry name" value="Winged helix-like DNA-binding domain superfamily/Winged helix DNA-binding domain"/>
    <property type="match status" value="1"/>
</dbReference>
<dbReference type="EMBL" id="WBSL01000007">
    <property type="protein sequence ID" value="MPY67603.1"/>
    <property type="molecule type" value="Genomic_DNA"/>
</dbReference>
<feature type="domain" description="HTH marR-type" evidence="1">
    <location>
        <begin position="15"/>
        <end position="149"/>
    </location>
</feature>
<reference evidence="2 3" key="1">
    <citation type="submission" date="2019-10" db="EMBL/GenBank/DDBJ databases">
        <title>Deinococcus sp. isolated from soil.</title>
        <authorList>
            <person name="Li Y."/>
            <person name="Wang J."/>
        </authorList>
    </citation>
    <scope>NUCLEOTIDE SEQUENCE [LARGE SCALE GENOMIC DNA]</scope>
    <source>
        <strain evidence="2 3">SDU3-2</strain>
    </source>
</reference>
<name>A0A7X1TS95_9DEIO</name>
<dbReference type="InterPro" id="IPR039422">
    <property type="entry name" value="MarR/SlyA-like"/>
</dbReference>
<proteinExistence type="predicted"/>
<dbReference type="Proteomes" id="UP000484842">
    <property type="component" value="Unassembled WGS sequence"/>
</dbReference>
<dbReference type="PROSITE" id="PS50995">
    <property type="entry name" value="HTH_MARR_2"/>
    <property type="match status" value="1"/>
</dbReference>